<accession>A0A1M5PQC6</accession>
<dbReference type="Proteomes" id="UP000243255">
    <property type="component" value="Unassembled WGS sequence"/>
</dbReference>
<dbReference type="Pfam" id="PF06866">
    <property type="entry name" value="DUF1256"/>
    <property type="match status" value="1"/>
</dbReference>
<proteinExistence type="predicted"/>
<dbReference type="OrthoDB" id="9815953at2"/>
<name>A0A1M5PQC6_9FIRM</name>
<keyword evidence="2" id="KW-1185">Reference proteome</keyword>
<dbReference type="AlphaFoldDB" id="A0A1M5PQC6"/>
<organism evidence="1 2">
    <name type="scientific">Asaccharospora irregularis DSM 2635</name>
    <dbReference type="NCBI Taxonomy" id="1121321"/>
    <lineage>
        <taxon>Bacteria</taxon>
        <taxon>Bacillati</taxon>
        <taxon>Bacillota</taxon>
        <taxon>Clostridia</taxon>
        <taxon>Peptostreptococcales</taxon>
        <taxon>Peptostreptococcaceae</taxon>
        <taxon>Asaccharospora</taxon>
    </lineage>
</organism>
<evidence type="ECO:0000313" key="1">
    <source>
        <dbReference type="EMBL" id="SHH03876.1"/>
    </source>
</evidence>
<dbReference type="STRING" id="1121321.SAMN04488530_11549"/>
<sequence length="169" mass="18494">MYLAKANYKEENVVQILTPPLKEILNENTVVVCIGTDRAIGDTLGPLVGTMLKNSDFKYPVYGTLDNPIHALNIYESIDYIKNAHTKGTFLAIDACLGSKNNIGNIQIRKGPILPGKGVGKKLPQIGNHSIVGIVDKIDENNRFSFNNVRLSFILELAETIALSLLLST</sequence>
<dbReference type="EMBL" id="FQWX01000015">
    <property type="protein sequence ID" value="SHH03876.1"/>
    <property type="molecule type" value="Genomic_DNA"/>
</dbReference>
<dbReference type="RefSeq" id="WP_073126157.1">
    <property type="nucleotide sequence ID" value="NZ_BAABCH010000017.1"/>
</dbReference>
<gene>
    <name evidence="1" type="ORF">SAMN04488530_11549</name>
</gene>
<dbReference type="InterPro" id="IPR023430">
    <property type="entry name" value="Pept_HybD-like_dom_sf"/>
</dbReference>
<dbReference type="InterPro" id="IPR009665">
    <property type="entry name" value="YyaC"/>
</dbReference>
<evidence type="ECO:0000313" key="2">
    <source>
        <dbReference type="Proteomes" id="UP000243255"/>
    </source>
</evidence>
<dbReference type="NCBIfam" id="TIGR02841">
    <property type="entry name" value="spore_YyaC"/>
    <property type="match status" value="1"/>
</dbReference>
<protein>
    <submittedName>
        <fullName evidence="1">Putative sporulation protein YyaC</fullName>
    </submittedName>
</protein>
<dbReference type="SUPFAM" id="SSF53163">
    <property type="entry name" value="HybD-like"/>
    <property type="match status" value="1"/>
</dbReference>
<reference evidence="2" key="1">
    <citation type="submission" date="2016-11" db="EMBL/GenBank/DDBJ databases">
        <authorList>
            <person name="Varghese N."/>
            <person name="Submissions S."/>
        </authorList>
    </citation>
    <scope>NUCLEOTIDE SEQUENCE [LARGE SCALE GENOMIC DNA]</scope>
    <source>
        <strain evidence="2">DSM 2635</strain>
    </source>
</reference>